<evidence type="ECO:0000256" key="1">
    <source>
        <dbReference type="SAM" id="MobiDB-lite"/>
    </source>
</evidence>
<feature type="compositionally biased region" description="Basic and acidic residues" evidence="1">
    <location>
        <begin position="1"/>
        <end position="10"/>
    </location>
</feature>
<accession>A0ABR0A5E0</accession>
<gene>
    <name evidence="2" type="ORF">OUZ56_002344</name>
</gene>
<dbReference type="EMBL" id="JAOYFB010000036">
    <property type="protein sequence ID" value="KAK4020360.1"/>
    <property type="molecule type" value="Genomic_DNA"/>
</dbReference>
<evidence type="ECO:0000313" key="2">
    <source>
        <dbReference type="EMBL" id="KAK4020360.1"/>
    </source>
</evidence>
<organism evidence="2 3">
    <name type="scientific">Daphnia magna</name>
    <dbReference type="NCBI Taxonomy" id="35525"/>
    <lineage>
        <taxon>Eukaryota</taxon>
        <taxon>Metazoa</taxon>
        <taxon>Ecdysozoa</taxon>
        <taxon>Arthropoda</taxon>
        <taxon>Crustacea</taxon>
        <taxon>Branchiopoda</taxon>
        <taxon>Diplostraca</taxon>
        <taxon>Cladocera</taxon>
        <taxon>Anomopoda</taxon>
        <taxon>Daphniidae</taxon>
        <taxon>Daphnia</taxon>
    </lineage>
</organism>
<evidence type="ECO:0000313" key="3">
    <source>
        <dbReference type="Proteomes" id="UP001234178"/>
    </source>
</evidence>
<keyword evidence="3" id="KW-1185">Reference proteome</keyword>
<name>A0ABR0A5E0_9CRUS</name>
<protein>
    <submittedName>
        <fullName evidence="2">Uncharacterized protein</fullName>
    </submittedName>
</protein>
<comment type="caution">
    <text evidence="2">The sequence shown here is derived from an EMBL/GenBank/DDBJ whole genome shotgun (WGS) entry which is preliminary data.</text>
</comment>
<feature type="region of interest" description="Disordered" evidence="1">
    <location>
        <begin position="1"/>
        <end position="36"/>
    </location>
</feature>
<reference evidence="2 3" key="1">
    <citation type="journal article" date="2023" name="Nucleic Acids Res.">
        <title>The hologenome of Daphnia magna reveals possible DNA methylation and microbiome-mediated evolution of the host genome.</title>
        <authorList>
            <person name="Chaturvedi A."/>
            <person name="Li X."/>
            <person name="Dhandapani V."/>
            <person name="Marshall H."/>
            <person name="Kissane S."/>
            <person name="Cuenca-Cambronero M."/>
            <person name="Asole G."/>
            <person name="Calvet F."/>
            <person name="Ruiz-Romero M."/>
            <person name="Marangio P."/>
            <person name="Guigo R."/>
            <person name="Rago D."/>
            <person name="Mirbahai L."/>
            <person name="Eastwood N."/>
            <person name="Colbourne J.K."/>
            <person name="Zhou J."/>
            <person name="Mallon E."/>
            <person name="Orsini L."/>
        </authorList>
    </citation>
    <scope>NUCLEOTIDE SEQUENCE [LARGE SCALE GENOMIC DNA]</scope>
    <source>
        <strain evidence="2">LRV0_1</strain>
    </source>
</reference>
<dbReference type="Proteomes" id="UP001234178">
    <property type="component" value="Unassembled WGS sequence"/>
</dbReference>
<sequence length="71" mass="8120">MYKAYHESNRRTRSAQNEIGLGLKERRKEGGSTAVAHNPLDIRSRHYLFCPPAALYTQAFTCNKTDTSEFN</sequence>
<proteinExistence type="predicted"/>